<feature type="transmembrane region" description="Helical" evidence="8">
    <location>
        <begin position="255"/>
        <end position="274"/>
    </location>
</feature>
<protein>
    <submittedName>
        <fullName evidence="10">CSON006428 protein</fullName>
    </submittedName>
</protein>
<evidence type="ECO:0000256" key="8">
    <source>
        <dbReference type="SAM" id="Phobius"/>
    </source>
</evidence>
<evidence type="ECO:0000256" key="4">
    <source>
        <dbReference type="ARBA" id="ARBA00022989"/>
    </source>
</evidence>
<dbReference type="InterPro" id="IPR044770">
    <property type="entry name" value="MFS_spinster-like"/>
</dbReference>
<evidence type="ECO:0000256" key="1">
    <source>
        <dbReference type="ARBA" id="ARBA00004141"/>
    </source>
</evidence>
<dbReference type="Pfam" id="PF07690">
    <property type="entry name" value="MFS_1"/>
    <property type="match status" value="1"/>
</dbReference>
<comment type="similarity">
    <text evidence="6">Belongs to the major facilitator superfamily. Spinster (TC 2.A.1.49) family.</text>
</comment>
<feature type="transmembrane region" description="Helical" evidence="8">
    <location>
        <begin position="413"/>
        <end position="439"/>
    </location>
</feature>
<keyword evidence="2" id="KW-0813">Transport</keyword>
<feature type="transmembrane region" description="Helical" evidence="8">
    <location>
        <begin position="306"/>
        <end position="326"/>
    </location>
</feature>
<feature type="transmembrane region" description="Helical" evidence="8">
    <location>
        <begin position="164"/>
        <end position="183"/>
    </location>
</feature>
<dbReference type="OMA" id="YICAAGL"/>
<feature type="domain" description="Major facilitator superfamily (MFS) profile" evidence="9">
    <location>
        <begin position="100"/>
        <end position="499"/>
    </location>
</feature>
<dbReference type="InterPro" id="IPR011701">
    <property type="entry name" value="MFS"/>
</dbReference>
<dbReference type="EMBL" id="UFQT01002419">
    <property type="protein sequence ID" value="SSX33414.1"/>
    <property type="molecule type" value="Genomic_DNA"/>
</dbReference>
<dbReference type="CDD" id="cd17328">
    <property type="entry name" value="MFS_spinster_like"/>
    <property type="match status" value="1"/>
</dbReference>
<feature type="transmembrane region" description="Helical" evidence="8">
    <location>
        <begin position="351"/>
        <end position="372"/>
    </location>
</feature>
<sequence>MPINKYQQVKTEDTDTDSSHSRNSSNGGMKDLTSIENTATAVVPASNLPATYSSQHLISGSSEDVECKERISLPRQSLSKSETQDANVKFGDIPKKHIFTVVVLCFINLINYMDRFTIAGVLTDLQNDFGINDSLAGLLQTAFIISYMIFAPIFGYLGDRYSRTLIMGFGIALWSATTFFGSFMPNYTWFVVFRALVGIGEASYSTIAPTIISDLFVKDMRSKFLALFYFAIPVGSGLGYIIGAETANALGDWRWALRVTPALGALAVVLLFFCTEPVRGEAEGSHNLEATSYTEDLKALIKNPSFMLSTGGFTCVAFVAGALSWWGPTYMYLGLKSQIGNENLSLNEVSFNFGVVTMLSGILGVPLGSYLSQKFIKKYPRCDPIICALGLIISAPLMAAAMILVTANSTLTYTLIFFAELSLNLNWAIVADILLYVVIPTRRSTAEAFQILISHTFGDAGSPYLVGVISDAIKVALRVAPTGLAIGLQSFSQVKDETFMTTTESIELFADPESEKIKFQSLQYALFSTCFVEILGGIFFFLTAAYIIRDKTRAEQVVKGLHAIQLNESISEMSSNTSPIHKNLDQLIY</sequence>
<dbReference type="PANTHER" id="PTHR23505:SF79">
    <property type="entry name" value="PROTEIN SPINSTER"/>
    <property type="match status" value="1"/>
</dbReference>
<evidence type="ECO:0000256" key="3">
    <source>
        <dbReference type="ARBA" id="ARBA00022692"/>
    </source>
</evidence>
<accession>A0A336MS93</accession>
<evidence type="ECO:0000256" key="7">
    <source>
        <dbReference type="SAM" id="MobiDB-lite"/>
    </source>
</evidence>
<dbReference type="GO" id="GO:0022857">
    <property type="term" value="F:transmembrane transporter activity"/>
    <property type="evidence" value="ECO:0007669"/>
    <property type="project" value="InterPro"/>
</dbReference>
<keyword evidence="3 8" id="KW-0812">Transmembrane</keyword>
<evidence type="ECO:0000256" key="2">
    <source>
        <dbReference type="ARBA" id="ARBA00022448"/>
    </source>
</evidence>
<gene>
    <name evidence="10" type="primary">CSON006428</name>
</gene>
<keyword evidence="5 8" id="KW-0472">Membrane</keyword>
<organism evidence="10">
    <name type="scientific">Culicoides sonorensis</name>
    <name type="common">Biting midge</name>
    <dbReference type="NCBI Taxonomy" id="179676"/>
    <lineage>
        <taxon>Eukaryota</taxon>
        <taxon>Metazoa</taxon>
        <taxon>Ecdysozoa</taxon>
        <taxon>Arthropoda</taxon>
        <taxon>Hexapoda</taxon>
        <taxon>Insecta</taxon>
        <taxon>Pterygota</taxon>
        <taxon>Neoptera</taxon>
        <taxon>Endopterygota</taxon>
        <taxon>Diptera</taxon>
        <taxon>Nematocera</taxon>
        <taxon>Chironomoidea</taxon>
        <taxon>Ceratopogonidae</taxon>
        <taxon>Ceratopogoninae</taxon>
        <taxon>Culicoides</taxon>
        <taxon>Monoculicoides</taxon>
    </lineage>
</organism>
<feature type="transmembrane region" description="Helical" evidence="8">
    <location>
        <begin position="384"/>
        <end position="407"/>
    </location>
</feature>
<dbReference type="PANTHER" id="PTHR23505">
    <property type="entry name" value="SPINSTER"/>
    <property type="match status" value="1"/>
</dbReference>
<feature type="compositionally biased region" description="Basic and acidic residues" evidence="7">
    <location>
        <begin position="10"/>
        <end position="20"/>
    </location>
</feature>
<reference evidence="10" key="1">
    <citation type="submission" date="2018-07" db="EMBL/GenBank/DDBJ databases">
        <authorList>
            <person name="Quirk P.G."/>
            <person name="Krulwich T.A."/>
        </authorList>
    </citation>
    <scope>NUCLEOTIDE SEQUENCE</scope>
</reference>
<comment type="subcellular location">
    <subcellularLocation>
        <location evidence="1">Membrane</location>
        <topology evidence="1">Multi-pass membrane protein</topology>
    </subcellularLocation>
</comment>
<dbReference type="AlphaFoldDB" id="A0A336MS93"/>
<keyword evidence="4 8" id="KW-1133">Transmembrane helix</keyword>
<evidence type="ECO:0000313" key="10">
    <source>
        <dbReference type="EMBL" id="SSX33414.1"/>
    </source>
</evidence>
<evidence type="ECO:0000256" key="6">
    <source>
        <dbReference type="ARBA" id="ARBA00024338"/>
    </source>
</evidence>
<feature type="transmembrane region" description="Helical" evidence="8">
    <location>
        <begin position="189"/>
        <end position="212"/>
    </location>
</feature>
<feature type="region of interest" description="Disordered" evidence="7">
    <location>
        <begin position="1"/>
        <end position="33"/>
    </location>
</feature>
<dbReference type="SUPFAM" id="SSF103473">
    <property type="entry name" value="MFS general substrate transporter"/>
    <property type="match status" value="1"/>
</dbReference>
<dbReference type="VEuPathDB" id="VectorBase:CSON006428"/>
<name>A0A336MS93_CULSO</name>
<dbReference type="Gene3D" id="1.20.1250.20">
    <property type="entry name" value="MFS general substrate transporter like domains"/>
    <property type="match status" value="1"/>
</dbReference>
<feature type="transmembrane region" description="Helical" evidence="8">
    <location>
        <begin position="224"/>
        <end position="243"/>
    </location>
</feature>
<feature type="transmembrane region" description="Helical" evidence="8">
    <location>
        <begin position="98"/>
        <end position="118"/>
    </location>
</feature>
<dbReference type="GO" id="GO:0016020">
    <property type="term" value="C:membrane"/>
    <property type="evidence" value="ECO:0007669"/>
    <property type="project" value="UniProtKB-SubCell"/>
</dbReference>
<dbReference type="InterPro" id="IPR020846">
    <property type="entry name" value="MFS_dom"/>
</dbReference>
<dbReference type="PROSITE" id="PS50850">
    <property type="entry name" value="MFS"/>
    <property type="match status" value="1"/>
</dbReference>
<evidence type="ECO:0000259" key="9">
    <source>
        <dbReference type="PROSITE" id="PS50850"/>
    </source>
</evidence>
<dbReference type="InterPro" id="IPR036259">
    <property type="entry name" value="MFS_trans_sf"/>
</dbReference>
<proteinExistence type="inferred from homology"/>
<feature type="transmembrane region" description="Helical" evidence="8">
    <location>
        <begin position="138"/>
        <end position="157"/>
    </location>
</feature>
<evidence type="ECO:0000256" key="5">
    <source>
        <dbReference type="ARBA" id="ARBA00023136"/>
    </source>
</evidence>
<feature type="transmembrane region" description="Helical" evidence="8">
    <location>
        <begin position="524"/>
        <end position="548"/>
    </location>
</feature>